<evidence type="ECO:0000256" key="2">
    <source>
        <dbReference type="SAM" id="Coils"/>
    </source>
</evidence>
<dbReference type="AlphaFoldDB" id="A0A2N9IU52"/>
<evidence type="ECO:0000313" key="4">
    <source>
        <dbReference type="EMBL" id="SPD27551.1"/>
    </source>
</evidence>
<gene>
    <name evidence="4" type="ORF">FSB_LOCUS55433</name>
</gene>
<feature type="region of interest" description="Disordered" evidence="3">
    <location>
        <begin position="82"/>
        <end position="107"/>
    </location>
</feature>
<keyword evidence="2" id="KW-0175">Coiled coil</keyword>
<protein>
    <recommendedName>
        <fullName evidence="5">T-complex protein 11</fullName>
    </recommendedName>
</protein>
<proteinExistence type="inferred from homology"/>
<feature type="region of interest" description="Disordered" evidence="3">
    <location>
        <begin position="606"/>
        <end position="639"/>
    </location>
</feature>
<feature type="region of interest" description="Disordered" evidence="3">
    <location>
        <begin position="950"/>
        <end position="978"/>
    </location>
</feature>
<reference evidence="4" key="1">
    <citation type="submission" date="2018-02" db="EMBL/GenBank/DDBJ databases">
        <authorList>
            <person name="Cohen D.B."/>
            <person name="Kent A.D."/>
        </authorList>
    </citation>
    <scope>NUCLEOTIDE SEQUENCE</scope>
</reference>
<feature type="region of interest" description="Disordered" evidence="3">
    <location>
        <begin position="395"/>
        <end position="414"/>
    </location>
</feature>
<evidence type="ECO:0000256" key="1">
    <source>
        <dbReference type="ARBA" id="ARBA00010954"/>
    </source>
</evidence>
<accession>A0A2N9IU52</accession>
<evidence type="ECO:0000256" key="3">
    <source>
        <dbReference type="SAM" id="MobiDB-lite"/>
    </source>
</evidence>
<evidence type="ECO:0008006" key="5">
    <source>
        <dbReference type="Google" id="ProtNLM"/>
    </source>
</evidence>
<feature type="coiled-coil region" evidence="2">
    <location>
        <begin position="216"/>
        <end position="286"/>
    </location>
</feature>
<comment type="similarity">
    <text evidence="1">Belongs to the TCP11 family.</text>
</comment>
<feature type="compositionally biased region" description="Low complexity" evidence="3">
    <location>
        <begin position="626"/>
        <end position="635"/>
    </location>
</feature>
<dbReference type="PANTHER" id="PTHR12832:SF34">
    <property type="entry name" value="T-COMPLEX PROTEIN 11"/>
    <property type="match status" value="1"/>
</dbReference>
<dbReference type="Pfam" id="PF05794">
    <property type="entry name" value="Tcp11"/>
    <property type="match status" value="1"/>
</dbReference>
<dbReference type="GO" id="GO:0007165">
    <property type="term" value="P:signal transduction"/>
    <property type="evidence" value="ECO:0007669"/>
    <property type="project" value="TreeGrafter"/>
</dbReference>
<name>A0A2N9IU52_FAGSY</name>
<dbReference type="InterPro" id="IPR008862">
    <property type="entry name" value="Tcp11"/>
</dbReference>
<dbReference type="PANTHER" id="PTHR12832">
    <property type="entry name" value="TESTIS-SPECIFIC PROTEIN PBS13 T-COMPLEX 11"/>
    <property type="match status" value="1"/>
</dbReference>
<dbReference type="EMBL" id="OIVN01006197">
    <property type="protein sequence ID" value="SPD27551.1"/>
    <property type="molecule type" value="Genomic_DNA"/>
</dbReference>
<feature type="region of interest" description="Disordered" evidence="3">
    <location>
        <begin position="35"/>
        <end position="60"/>
    </location>
</feature>
<sequence>MMAGGVESWSSSSAEGEAKLGMVMEFSLDDGGVAAASFSSSPKLPRRLRRRLSESKTPQKCTVQDIEAKLRHADLRRQQYYEKLSNKARPKPRSPSRSSSNEEDLGQRLEAKLQAAEQKRLSILAKAQMRLAKLDELRQAAKTGVQMRFEKEREKLGTKVESRVQQAEVNRMLILKAYRQRRATLKERSSQSLLRRMARDSKYKERVRAAIQQKRAAAETKRLGLLEAEKKRARARMLQVRRVAKSVSHQREDERRRMRDQLEDRLQRAKRQRAEYLRQRGRLHNSVPAKWNKMPRQAEHLSRKLARCWRRFLRLRRTTLALAKAYDDLKINEQSVKSLPFDQLAVLIESSATLQTVKALLDRFESRLKVSTAVSAANHAILDNIDHLLKRVASPKRRATPRTSMRSRDVKKAGSVRKAARSPDKLSRYPVRLVLCAYMILGHPDAVFSGQGERETALAMSAEEFIREFELLIKIILEGPIQSSDEESDFGSQKRWTLRSQLASFDKAWCSYLNCFVVWKVKDAQLLEEDLVRAACQLELSMIQTCKLTPEGESGTLTHDMKAIQKQVTEDQKLLREKVKHLSGDAGIERMESALSETRSKYFQAKENGSPVGSPITHFISPSPPSSSAGPSSASSDKRSDLIEGIERPSHVVRSLFREDDTSPVKGFDVSAHRSSLDGQLGSSGKKLITENEMIVNEFLHEQRRSSSDISSVTDEDQKSMKAKIRVTMEKAFWDGIIESMKQDDPDYDRVIQLMTEVRDELCEIAPQSLKQEVTDAVDIEVLSQVLKSGNLDIDYLGKILEFALVTLQKLSAPASDDEMKANHQKLLNELSEICQARNDSKYPCVIAMIKGLRFVLEQIQVLKQEISKARLRIMEPLLKGPAGLDYLKNAFASRYGSPSEAYTSLPLTVRWLSSILDCKDQEWEEHTNFLAALMSHDNSTHGFLPSTTLRTGGRTNGSQMTPNHPAAEKSTGNQQPECKGGKVDLLVRLGLLKLVSGVVGLTQEALPETLMLNLFRLRSVQAQIQKIIVISTSILVCRQTLLSEKVIASPADMESILSKCTEGLLDLLDRVEDAGLEQIVEIISAFPEHGDEVVDTEKLQSRKVVMARMLAKSLQAGDPVFEKVSRAVSLAARGVVLGGSGPHGQKLAETAMRQVGAFVLTKRVVEAAEVLVVAATVSVSVHEPWYINLTANM</sequence>
<organism evidence="4">
    <name type="scientific">Fagus sylvatica</name>
    <name type="common">Beechnut</name>
    <dbReference type="NCBI Taxonomy" id="28930"/>
    <lineage>
        <taxon>Eukaryota</taxon>
        <taxon>Viridiplantae</taxon>
        <taxon>Streptophyta</taxon>
        <taxon>Embryophyta</taxon>
        <taxon>Tracheophyta</taxon>
        <taxon>Spermatophyta</taxon>
        <taxon>Magnoliopsida</taxon>
        <taxon>eudicotyledons</taxon>
        <taxon>Gunneridae</taxon>
        <taxon>Pentapetalae</taxon>
        <taxon>rosids</taxon>
        <taxon>fabids</taxon>
        <taxon>Fagales</taxon>
        <taxon>Fagaceae</taxon>
        <taxon>Fagus</taxon>
    </lineage>
</organism>